<keyword evidence="6" id="KW-1185">Reference proteome</keyword>
<feature type="transmembrane region" description="Helical" evidence="2">
    <location>
        <begin position="180"/>
        <end position="198"/>
    </location>
</feature>
<dbReference type="Pfam" id="PF01757">
    <property type="entry name" value="Acyl_transf_3"/>
    <property type="match status" value="1"/>
</dbReference>
<keyword evidence="4" id="KW-0808">Transferase</keyword>
<evidence type="ECO:0000313" key="4">
    <source>
        <dbReference type="EMBL" id="GEL45146.1"/>
    </source>
</evidence>
<feature type="region of interest" description="Disordered" evidence="1">
    <location>
        <begin position="1"/>
        <end position="54"/>
    </location>
</feature>
<feature type="compositionally biased region" description="Pro residues" evidence="1">
    <location>
        <begin position="7"/>
        <end position="28"/>
    </location>
</feature>
<dbReference type="GO" id="GO:0016747">
    <property type="term" value="F:acyltransferase activity, transferring groups other than amino-acyl groups"/>
    <property type="evidence" value="ECO:0007669"/>
    <property type="project" value="InterPro"/>
</dbReference>
<keyword evidence="2" id="KW-0472">Membrane</keyword>
<feature type="transmembrane region" description="Helical" evidence="2">
    <location>
        <begin position="205"/>
        <end position="225"/>
    </location>
</feature>
<feature type="transmembrane region" description="Helical" evidence="2">
    <location>
        <begin position="356"/>
        <end position="379"/>
    </location>
</feature>
<feature type="transmembrane region" description="Helical" evidence="2">
    <location>
        <begin position="142"/>
        <end position="160"/>
    </location>
</feature>
<reference evidence="5 7" key="2">
    <citation type="submission" date="2020-08" db="EMBL/GenBank/DDBJ databases">
        <title>Sequencing the genomes of 1000 actinobacteria strains.</title>
        <authorList>
            <person name="Klenk H.-P."/>
        </authorList>
    </citation>
    <scope>NUCLEOTIDE SEQUENCE [LARGE SCALE GENOMIC DNA]</scope>
    <source>
        <strain evidence="5 7">DSM 9581</strain>
    </source>
</reference>
<evidence type="ECO:0000256" key="2">
    <source>
        <dbReference type="SAM" id="Phobius"/>
    </source>
</evidence>
<feature type="domain" description="Acyltransferase 3" evidence="3">
    <location>
        <begin position="58"/>
        <end position="405"/>
    </location>
</feature>
<dbReference type="AlphaFoldDB" id="A0A511F784"/>
<evidence type="ECO:0000256" key="1">
    <source>
        <dbReference type="SAM" id="MobiDB-lite"/>
    </source>
</evidence>
<dbReference type="RefSeq" id="WP_146832330.1">
    <property type="nucleotide sequence ID" value="NZ_BJVQ01000002.1"/>
</dbReference>
<dbReference type="EMBL" id="JACHDN010000001">
    <property type="protein sequence ID" value="MBB5474059.1"/>
    <property type="molecule type" value="Genomic_DNA"/>
</dbReference>
<evidence type="ECO:0000313" key="7">
    <source>
        <dbReference type="Proteomes" id="UP000564629"/>
    </source>
</evidence>
<reference evidence="4 6" key="1">
    <citation type="submission" date="2019-07" db="EMBL/GenBank/DDBJ databases">
        <title>Whole genome shotgun sequence of Cellulomonas hominis NBRC 16055.</title>
        <authorList>
            <person name="Hosoyama A."/>
            <person name="Uohara A."/>
            <person name="Ohji S."/>
            <person name="Ichikawa N."/>
        </authorList>
    </citation>
    <scope>NUCLEOTIDE SEQUENCE [LARGE SCALE GENOMIC DNA]</scope>
    <source>
        <strain evidence="4 6">NBRC 16055</strain>
    </source>
</reference>
<keyword evidence="2" id="KW-1133">Transmembrane helix</keyword>
<feature type="transmembrane region" description="Helical" evidence="2">
    <location>
        <begin position="391"/>
        <end position="412"/>
    </location>
</feature>
<sequence>MSTVLPSRPPNRAPDPAPTRPAPGPRTRPVPAVRAGESNTLAAPAPAPAPPARRVRDPFVDGVRAVGILLVVALHWLMVEAAWDGRELEVGNALAHGPAWLLTWLQPLPLLFFAAGAAARYDLARHPGEPGWRFAGVRLVRMARPVAVFAGIWALLVAALPHLGVPEAAVERVARIVPQPLWFLGVQLALLALAPLLVRTLRRFGGARVLLVAAALPVVVDLLRFSDELPIPGWPNVLLVWAVPFLGGLLDADRRLRPGPAGHRARTAVPARLVLGLLAAAGLAATVLLLLVGPYPVSLIGMPGDTMSNLAPPTAPVVGFAVAQVAGVLVFRDALGRWAGRSRLVRWAGARSMGLYLWHLTAMFAVSGVVLLGVGAALPEPWTWDWWVSRAGYLGAAWGVLVAVVAVTDRLAGSRARAPLARPAVSTP</sequence>
<keyword evidence="2" id="KW-0812">Transmembrane</keyword>
<gene>
    <name evidence="4" type="ORF">CHO01_02620</name>
    <name evidence="5" type="ORF">HNR08_002795</name>
</gene>
<dbReference type="Proteomes" id="UP000564629">
    <property type="component" value="Unassembled WGS sequence"/>
</dbReference>
<evidence type="ECO:0000313" key="6">
    <source>
        <dbReference type="Proteomes" id="UP000321723"/>
    </source>
</evidence>
<feature type="transmembrane region" description="Helical" evidence="2">
    <location>
        <begin position="231"/>
        <end position="252"/>
    </location>
</feature>
<proteinExistence type="predicted"/>
<feature type="transmembrane region" description="Helical" evidence="2">
    <location>
        <begin position="99"/>
        <end position="121"/>
    </location>
</feature>
<dbReference type="OrthoDB" id="8206682at2"/>
<comment type="caution">
    <text evidence="4">The sequence shown here is derived from an EMBL/GenBank/DDBJ whole genome shotgun (WGS) entry which is preliminary data.</text>
</comment>
<feature type="transmembrane region" description="Helical" evidence="2">
    <location>
        <begin position="273"/>
        <end position="295"/>
    </location>
</feature>
<dbReference type="InterPro" id="IPR002656">
    <property type="entry name" value="Acyl_transf_3_dom"/>
</dbReference>
<accession>A0A511F784</accession>
<dbReference type="EMBL" id="BJVQ01000002">
    <property type="protein sequence ID" value="GEL45146.1"/>
    <property type="molecule type" value="Genomic_DNA"/>
</dbReference>
<dbReference type="Proteomes" id="UP000321723">
    <property type="component" value="Unassembled WGS sequence"/>
</dbReference>
<protein>
    <submittedName>
        <fullName evidence="4">Acetyltransferase</fullName>
    </submittedName>
    <submittedName>
        <fullName evidence="5">Peptidoglycan/LPS O-acetylase OafA/YrhL</fullName>
    </submittedName>
</protein>
<name>A0A511F784_9CELL</name>
<evidence type="ECO:0000259" key="3">
    <source>
        <dbReference type="Pfam" id="PF01757"/>
    </source>
</evidence>
<feature type="transmembrane region" description="Helical" evidence="2">
    <location>
        <begin position="315"/>
        <end position="335"/>
    </location>
</feature>
<feature type="transmembrane region" description="Helical" evidence="2">
    <location>
        <begin position="62"/>
        <end position="79"/>
    </location>
</feature>
<organism evidence="4 6">
    <name type="scientific">Cellulomonas hominis</name>
    <dbReference type="NCBI Taxonomy" id="156981"/>
    <lineage>
        <taxon>Bacteria</taxon>
        <taxon>Bacillati</taxon>
        <taxon>Actinomycetota</taxon>
        <taxon>Actinomycetes</taxon>
        <taxon>Micrococcales</taxon>
        <taxon>Cellulomonadaceae</taxon>
        <taxon>Cellulomonas</taxon>
    </lineage>
</organism>
<evidence type="ECO:0000313" key="5">
    <source>
        <dbReference type="EMBL" id="MBB5474059.1"/>
    </source>
</evidence>